<protein>
    <submittedName>
        <fullName evidence="2">Alpha catalytic domain-containing protein</fullName>
    </submittedName>
</protein>
<dbReference type="InterPro" id="IPR006048">
    <property type="entry name" value="A-amylase/branching_C"/>
</dbReference>
<dbReference type="VEuPathDB" id="ToxoDB:CSUI_007805"/>
<dbReference type="GeneID" id="94431159"/>
<feature type="non-terminal residue" evidence="2">
    <location>
        <position position="1"/>
    </location>
</feature>
<reference evidence="2 3" key="1">
    <citation type="journal article" date="2017" name="Int. J. Parasitol.">
        <title>The genome of the protozoan parasite Cystoisospora suis and a reverse vaccinology approach to identify vaccine candidates.</title>
        <authorList>
            <person name="Palmieri N."/>
            <person name="Shrestha A."/>
            <person name="Ruttkowski B."/>
            <person name="Beck T."/>
            <person name="Vogl C."/>
            <person name="Tomley F."/>
            <person name="Blake D.P."/>
            <person name="Joachim A."/>
        </authorList>
    </citation>
    <scope>NUCLEOTIDE SEQUENCE [LARGE SCALE GENOMIC DNA]</scope>
    <source>
        <strain evidence="2 3">Wien I</strain>
    </source>
</reference>
<dbReference type="Pfam" id="PF02806">
    <property type="entry name" value="Alpha-amylase_C"/>
    <property type="match status" value="1"/>
</dbReference>
<sequence length="97" mass="10996">IGFARGSLLIVLNCSESQWDGRDYEVQTEWREKRFRQIFNSQAEEFGGWEGSWTASSSSSGEGVKGHHEELLYSSAHARLAVKLPKWSVTVFEMIEG</sequence>
<evidence type="ECO:0000313" key="2">
    <source>
        <dbReference type="EMBL" id="PHJ18360.1"/>
    </source>
</evidence>
<dbReference type="RefSeq" id="XP_067920068.1">
    <property type="nucleotide sequence ID" value="XM_068067948.1"/>
</dbReference>
<evidence type="ECO:0000259" key="1">
    <source>
        <dbReference type="Pfam" id="PF02806"/>
    </source>
</evidence>
<dbReference type="GO" id="GO:0003824">
    <property type="term" value="F:catalytic activity"/>
    <property type="evidence" value="ECO:0007669"/>
    <property type="project" value="InterPro"/>
</dbReference>
<feature type="domain" description="Alpha-amylase/branching enzyme C-terminal all beta" evidence="1">
    <location>
        <begin position="2"/>
        <end position="91"/>
    </location>
</feature>
<dbReference type="InterPro" id="IPR013780">
    <property type="entry name" value="Glyco_hydro_b"/>
</dbReference>
<accession>A0A2C6KC95</accession>
<evidence type="ECO:0000313" key="3">
    <source>
        <dbReference type="Proteomes" id="UP000221165"/>
    </source>
</evidence>
<dbReference type="Gene3D" id="2.60.40.1180">
    <property type="entry name" value="Golgi alpha-mannosidase II"/>
    <property type="match status" value="1"/>
</dbReference>
<dbReference type="GO" id="GO:0005975">
    <property type="term" value="P:carbohydrate metabolic process"/>
    <property type="evidence" value="ECO:0007669"/>
    <property type="project" value="InterPro"/>
</dbReference>
<dbReference type="EMBL" id="MIGC01004193">
    <property type="protein sequence ID" value="PHJ18360.1"/>
    <property type="molecule type" value="Genomic_DNA"/>
</dbReference>
<keyword evidence="3" id="KW-1185">Reference proteome</keyword>
<comment type="caution">
    <text evidence="2">The sequence shown here is derived from an EMBL/GenBank/DDBJ whole genome shotgun (WGS) entry which is preliminary data.</text>
</comment>
<name>A0A2C6KC95_9APIC</name>
<dbReference type="AlphaFoldDB" id="A0A2C6KC95"/>
<proteinExistence type="predicted"/>
<organism evidence="2 3">
    <name type="scientific">Cystoisospora suis</name>
    <dbReference type="NCBI Taxonomy" id="483139"/>
    <lineage>
        <taxon>Eukaryota</taxon>
        <taxon>Sar</taxon>
        <taxon>Alveolata</taxon>
        <taxon>Apicomplexa</taxon>
        <taxon>Conoidasida</taxon>
        <taxon>Coccidia</taxon>
        <taxon>Eucoccidiorida</taxon>
        <taxon>Eimeriorina</taxon>
        <taxon>Sarcocystidae</taxon>
        <taxon>Cystoisospora</taxon>
    </lineage>
</organism>
<dbReference type="Proteomes" id="UP000221165">
    <property type="component" value="Unassembled WGS sequence"/>
</dbReference>
<dbReference type="GO" id="GO:0043169">
    <property type="term" value="F:cation binding"/>
    <property type="evidence" value="ECO:0007669"/>
    <property type="project" value="InterPro"/>
</dbReference>
<gene>
    <name evidence="2" type="ORF">CSUI_007805</name>
</gene>